<evidence type="ECO:0008006" key="3">
    <source>
        <dbReference type="Google" id="ProtNLM"/>
    </source>
</evidence>
<organism evidence="1 2">
    <name type="scientific">Laetiporus sulphureus 93-53</name>
    <dbReference type="NCBI Taxonomy" id="1314785"/>
    <lineage>
        <taxon>Eukaryota</taxon>
        <taxon>Fungi</taxon>
        <taxon>Dikarya</taxon>
        <taxon>Basidiomycota</taxon>
        <taxon>Agaricomycotina</taxon>
        <taxon>Agaricomycetes</taxon>
        <taxon>Polyporales</taxon>
        <taxon>Laetiporus</taxon>
    </lineage>
</organism>
<dbReference type="OrthoDB" id="1862401at2759"/>
<sequence>LTNSSVPISIDRKAEGVAGPEDSRVIQDDLKKYLPSTGANPVNTDSPLLLFKLSIANTETAIGVSWHHTLGDATVLLQFMLILSRTYHELRGDLESIPTFTKYHFLSPPQDVVEQYLPLMSHLSRTYELAALAARYAEMNVNICRVDARINEEKLGHLRDKFVEAAGGTVNLSRQDCLSAYIANVLGRCLGIADSHHYKCRQCTYSSRLITHHMETSIRSIETFRSHASRKPLQATQYTSYVTCVFR</sequence>
<feature type="non-terminal residue" evidence="1">
    <location>
        <position position="1"/>
    </location>
</feature>
<dbReference type="Gene3D" id="3.30.559.10">
    <property type="entry name" value="Chloramphenicol acetyltransferase-like domain"/>
    <property type="match status" value="1"/>
</dbReference>
<gene>
    <name evidence="1" type="ORF">LAESUDRAFT_642583</name>
</gene>
<dbReference type="InterPro" id="IPR023213">
    <property type="entry name" value="CAT-like_dom_sf"/>
</dbReference>
<dbReference type="InParanoid" id="A0A165H9Z9"/>
<name>A0A165H9Z9_9APHY</name>
<dbReference type="AlphaFoldDB" id="A0A165H9Z9"/>
<evidence type="ECO:0000313" key="2">
    <source>
        <dbReference type="Proteomes" id="UP000076871"/>
    </source>
</evidence>
<protein>
    <recommendedName>
        <fullName evidence="3">CoA-dependent acyltransferase</fullName>
    </recommendedName>
</protein>
<keyword evidence="2" id="KW-1185">Reference proteome</keyword>
<accession>A0A165H9Z9</accession>
<dbReference type="GeneID" id="63820767"/>
<reference evidence="1 2" key="1">
    <citation type="journal article" date="2016" name="Mol. Biol. Evol.">
        <title>Comparative Genomics of Early-Diverging Mushroom-Forming Fungi Provides Insights into the Origins of Lignocellulose Decay Capabilities.</title>
        <authorList>
            <person name="Nagy L.G."/>
            <person name="Riley R."/>
            <person name="Tritt A."/>
            <person name="Adam C."/>
            <person name="Daum C."/>
            <person name="Floudas D."/>
            <person name="Sun H."/>
            <person name="Yadav J.S."/>
            <person name="Pangilinan J."/>
            <person name="Larsson K.H."/>
            <person name="Matsuura K."/>
            <person name="Barry K."/>
            <person name="Labutti K."/>
            <person name="Kuo R."/>
            <person name="Ohm R.A."/>
            <person name="Bhattacharya S.S."/>
            <person name="Shirouzu T."/>
            <person name="Yoshinaga Y."/>
            <person name="Martin F.M."/>
            <person name="Grigoriev I.V."/>
            <person name="Hibbett D.S."/>
        </authorList>
    </citation>
    <scope>NUCLEOTIDE SEQUENCE [LARGE SCALE GENOMIC DNA]</scope>
    <source>
        <strain evidence="1 2">93-53</strain>
    </source>
</reference>
<dbReference type="Proteomes" id="UP000076871">
    <property type="component" value="Unassembled WGS sequence"/>
</dbReference>
<evidence type="ECO:0000313" key="1">
    <source>
        <dbReference type="EMBL" id="KZT11448.1"/>
    </source>
</evidence>
<proteinExistence type="predicted"/>
<dbReference type="EMBL" id="KV427607">
    <property type="protein sequence ID" value="KZT11448.1"/>
    <property type="molecule type" value="Genomic_DNA"/>
</dbReference>
<dbReference type="RefSeq" id="XP_040769188.1">
    <property type="nucleotide sequence ID" value="XM_040903737.1"/>
</dbReference>